<dbReference type="GO" id="GO:0016020">
    <property type="term" value="C:membrane"/>
    <property type="evidence" value="ECO:0007669"/>
    <property type="project" value="UniProtKB-SubCell"/>
</dbReference>
<evidence type="ECO:0000256" key="2">
    <source>
        <dbReference type="ARBA" id="ARBA00004141"/>
    </source>
</evidence>
<dbReference type="InterPro" id="IPR023754">
    <property type="entry name" value="HemeA_Synthase_type2"/>
</dbReference>
<dbReference type="PANTHER" id="PTHR23289:SF2">
    <property type="entry name" value="CYTOCHROME C OXIDASE ASSEMBLY PROTEIN COX15 HOMOLOG"/>
    <property type="match status" value="1"/>
</dbReference>
<keyword evidence="5 12" id="KW-1133">Transmembrane helix</keyword>
<evidence type="ECO:0000256" key="3">
    <source>
        <dbReference type="ARBA" id="ARBA00022692"/>
    </source>
</evidence>
<dbReference type="GO" id="GO:0006784">
    <property type="term" value="P:heme A biosynthetic process"/>
    <property type="evidence" value="ECO:0007669"/>
    <property type="project" value="InterPro"/>
</dbReference>
<name>A0A318U312_9RHOB</name>
<comment type="subcellular location">
    <subcellularLocation>
        <location evidence="2">Membrane</location>
        <topology evidence="2">Multi-pass membrane protein</topology>
    </subcellularLocation>
</comment>
<evidence type="ECO:0000256" key="11">
    <source>
        <dbReference type="ARBA" id="ARBA00048044"/>
    </source>
</evidence>
<keyword evidence="8" id="KW-0350">Heme biosynthesis</keyword>
<dbReference type="Pfam" id="PF02628">
    <property type="entry name" value="COX15-CtaA"/>
    <property type="match status" value="1"/>
</dbReference>
<keyword evidence="9 12" id="KW-0472">Membrane</keyword>
<comment type="cofactor">
    <cofactor evidence="1">
        <name>heme b</name>
        <dbReference type="ChEBI" id="CHEBI:60344"/>
    </cofactor>
</comment>
<evidence type="ECO:0000256" key="12">
    <source>
        <dbReference type="SAM" id="Phobius"/>
    </source>
</evidence>
<evidence type="ECO:0000256" key="6">
    <source>
        <dbReference type="ARBA" id="ARBA00023002"/>
    </source>
</evidence>
<feature type="transmembrane region" description="Helical" evidence="12">
    <location>
        <begin position="336"/>
        <end position="356"/>
    </location>
</feature>
<gene>
    <name evidence="13" type="ORF">C8J30_101260</name>
</gene>
<reference evidence="13 14" key="1">
    <citation type="submission" date="2018-06" db="EMBL/GenBank/DDBJ databases">
        <title>Genomic Encyclopedia of Type Strains, Phase III (KMG-III): the genomes of soil and plant-associated and newly described type strains.</title>
        <authorList>
            <person name="Whitman W."/>
        </authorList>
    </citation>
    <scope>NUCLEOTIDE SEQUENCE [LARGE SCALE GENOMIC DNA]</scope>
    <source>
        <strain evidence="13 14">JA737</strain>
    </source>
</reference>
<evidence type="ECO:0000313" key="13">
    <source>
        <dbReference type="EMBL" id="PYF12878.1"/>
    </source>
</evidence>
<dbReference type="OrthoDB" id="9793156at2"/>
<dbReference type="RefSeq" id="WP_146227843.1">
    <property type="nucleotide sequence ID" value="NZ_QJTK01000001.1"/>
</dbReference>
<evidence type="ECO:0000256" key="9">
    <source>
        <dbReference type="ARBA" id="ARBA00023136"/>
    </source>
</evidence>
<dbReference type="GO" id="GO:0046872">
    <property type="term" value="F:metal ion binding"/>
    <property type="evidence" value="ECO:0007669"/>
    <property type="project" value="UniProtKB-KW"/>
</dbReference>
<organism evidence="13 14">
    <name type="scientific">Rhodobacter viridis</name>
    <dbReference type="NCBI Taxonomy" id="1054202"/>
    <lineage>
        <taxon>Bacteria</taxon>
        <taxon>Pseudomonadati</taxon>
        <taxon>Pseudomonadota</taxon>
        <taxon>Alphaproteobacteria</taxon>
        <taxon>Rhodobacterales</taxon>
        <taxon>Rhodobacter group</taxon>
        <taxon>Rhodobacter</taxon>
    </lineage>
</organism>
<evidence type="ECO:0000256" key="5">
    <source>
        <dbReference type="ARBA" id="ARBA00022989"/>
    </source>
</evidence>
<dbReference type="EMBL" id="QJTK01000001">
    <property type="protein sequence ID" value="PYF12878.1"/>
    <property type="molecule type" value="Genomic_DNA"/>
</dbReference>
<feature type="transmembrane region" description="Helical" evidence="12">
    <location>
        <begin position="82"/>
        <end position="98"/>
    </location>
</feature>
<evidence type="ECO:0000256" key="10">
    <source>
        <dbReference type="ARBA" id="ARBA00044501"/>
    </source>
</evidence>
<dbReference type="AlphaFoldDB" id="A0A318U312"/>
<proteinExistence type="predicted"/>
<dbReference type="GO" id="GO:0120547">
    <property type="term" value="F:heme A synthase activity"/>
    <property type="evidence" value="ECO:0007669"/>
    <property type="project" value="UniProtKB-EC"/>
</dbReference>
<comment type="pathway">
    <text evidence="10">Porphyrin-containing compound metabolism; heme A biosynthesis; heme A from heme O: step 1/1.</text>
</comment>
<evidence type="ECO:0000256" key="1">
    <source>
        <dbReference type="ARBA" id="ARBA00001970"/>
    </source>
</evidence>
<feature type="transmembrane region" description="Helical" evidence="12">
    <location>
        <begin position="44"/>
        <end position="62"/>
    </location>
</feature>
<evidence type="ECO:0000256" key="4">
    <source>
        <dbReference type="ARBA" id="ARBA00022723"/>
    </source>
</evidence>
<feature type="transmembrane region" description="Helical" evidence="12">
    <location>
        <begin position="105"/>
        <end position="122"/>
    </location>
</feature>
<dbReference type="Proteomes" id="UP000247727">
    <property type="component" value="Unassembled WGS sequence"/>
</dbReference>
<sequence>MGMKPAKNRSRAIFEEVGVETPKQMPVAPKGGMIDARPKGARKALMLWMVSLIVLAVLQLGLDATPGFGIAELDLVQPYTGLALFAVWALGALGLAVSRRLPPGWGMRVAGLGLGCLLLAASDPTPISQLSKALSPEPAAEVLPQTGALPPLQLLPATPPTPAPVAAPVVAPPTPQEQVAKAADLAVAKINLAKTTIGTAPFATLRLGLAFALVGFAFWYALLAARTEAALISARRQAEPGLFGLATGLMHLSFLQLLVGGLVTGIGAGAVFTDWPMMGGAWLPPDLLSLEPVWRNALENQGLLQFSHRALGYLLLALGLFALLRSRRSVHGVTRTAFVLATVWIGLQAVLGVVTLLHGDPLHLRLAHLGGALALWLFLIRARFLARYPRVQSIRGIK</sequence>
<evidence type="ECO:0000256" key="8">
    <source>
        <dbReference type="ARBA" id="ARBA00023133"/>
    </source>
</evidence>
<feature type="transmembrane region" description="Helical" evidence="12">
    <location>
        <begin position="242"/>
        <end position="272"/>
    </location>
</feature>
<evidence type="ECO:0000313" key="14">
    <source>
        <dbReference type="Proteomes" id="UP000247727"/>
    </source>
</evidence>
<comment type="catalytic activity">
    <reaction evidence="11">
        <text>Fe(II)-heme o + 2 A + H2O = Fe(II)-heme a + 2 AH2</text>
        <dbReference type="Rhea" id="RHEA:63388"/>
        <dbReference type="ChEBI" id="CHEBI:13193"/>
        <dbReference type="ChEBI" id="CHEBI:15377"/>
        <dbReference type="ChEBI" id="CHEBI:17499"/>
        <dbReference type="ChEBI" id="CHEBI:60530"/>
        <dbReference type="ChEBI" id="CHEBI:61715"/>
        <dbReference type="EC" id="1.17.99.9"/>
    </reaction>
    <physiologicalReaction direction="left-to-right" evidence="11">
        <dbReference type="Rhea" id="RHEA:63389"/>
    </physiologicalReaction>
</comment>
<dbReference type="GO" id="GO:0016653">
    <property type="term" value="F:oxidoreductase activity, acting on NAD(P)H, heme protein as acceptor"/>
    <property type="evidence" value="ECO:0007669"/>
    <property type="project" value="TreeGrafter"/>
</dbReference>
<dbReference type="InterPro" id="IPR003780">
    <property type="entry name" value="COX15/CtaA_fam"/>
</dbReference>
<keyword evidence="6" id="KW-0560">Oxidoreductase</keyword>
<accession>A0A318U312</accession>
<keyword evidence="7" id="KW-0408">Iron</keyword>
<dbReference type="PANTHER" id="PTHR23289">
    <property type="entry name" value="CYTOCHROME C OXIDASE ASSEMBLY PROTEIN COX15"/>
    <property type="match status" value="1"/>
</dbReference>
<keyword evidence="14" id="KW-1185">Reference proteome</keyword>
<feature type="transmembrane region" description="Helical" evidence="12">
    <location>
        <begin position="306"/>
        <end position="324"/>
    </location>
</feature>
<comment type="caution">
    <text evidence="13">The sequence shown here is derived from an EMBL/GenBank/DDBJ whole genome shotgun (WGS) entry which is preliminary data.</text>
</comment>
<keyword evidence="3 12" id="KW-0812">Transmembrane</keyword>
<keyword evidence="4" id="KW-0479">Metal-binding</keyword>
<protein>
    <submittedName>
        <fullName evidence="13">Cytochrome c oxidase assembly protein subunit 15</fullName>
    </submittedName>
</protein>
<feature type="transmembrane region" description="Helical" evidence="12">
    <location>
        <begin position="362"/>
        <end position="380"/>
    </location>
</feature>
<feature type="transmembrane region" description="Helical" evidence="12">
    <location>
        <begin position="203"/>
        <end position="222"/>
    </location>
</feature>
<evidence type="ECO:0000256" key="7">
    <source>
        <dbReference type="ARBA" id="ARBA00023004"/>
    </source>
</evidence>